<reference evidence="3" key="2">
    <citation type="submission" date="2020-09" db="EMBL/GenBank/DDBJ databases">
        <authorList>
            <person name="Sun Q."/>
            <person name="Ohkuma M."/>
        </authorList>
    </citation>
    <scope>NUCLEOTIDE SEQUENCE</scope>
    <source>
        <strain evidence="3">JCM 4790</strain>
    </source>
</reference>
<feature type="compositionally biased region" description="Basic and acidic residues" evidence="1">
    <location>
        <begin position="27"/>
        <end position="44"/>
    </location>
</feature>
<reference evidence="3" key="1">
    <citation type="journal article" date="2014" name="Int. J. Syst. Evol. Microbiol.">
        <title>Complete genome sequence of Corynebacterium casei LMG S-19264T (=DSM 44701T), isolated from a smear-ripened cheese.</title>
        <authorList>
            <consortium name="US DOE Joint Genome Institute (JGI-PGF)"/>
            <person name="Walter F."/>
            <person name="Albersmeier A."/>
            <person name="Kalinowski J."/>
            <person name="Ruckert C."/>
        </authorList>
    </citation>
    <scope>NUCLEOTIDE SEQUENCE</scope>
    <source>
        <strain evidence="3">JCM 4790</strain>
    </source>
</reference>
<gene>
    <name evidence="3" type="ORF">GCM10010358_13700</name>
</gene>
<accession>A0A918KF16</accession>
<dbReference type="SUPFAM" id="SSF55729">
    <property type="entry name" value="Acyl-CoA N-acyltransferases (Nat)"/>
    <property type="match status" value="1"/>
</dbReference>
<name>A0A918KF16_9ACTN</name>
<feature type="domain" description="N-acetyltransferase" evidence="2">
    <location>
        <begin position="95"/>
        <end position="183"/>
    </location>
</feature>
<evidence type="ECO:0000313" key="4">
    <source>
        <dbReference type="Proteomes" id="UP000619244"/>
    </source>
</evidence>
<protein>
    <recommendedName>
        <fullName evidence="2">N-acetyltransferase domain-containing protein</fullName>
    </recommendedName>
</protein>
<dbReference type="Gene3D" id="3.40.630.30">
    <property type="match status" value="1"/>
</dbReference>
<dbReference type="PANTHER" id="PTHR31435">
    <property type="entry name" value="PROTEIN NATD1"/>
    <property type="match status" value="1"/>
</dbReference>
<keyword evidence="4" id="KW-1185">Reference proteome</keyword>
<evidence type="ECO:0000259" key="2">
    <source>
        <dbReference type="PROSITE" id="PS51729"/>
    </source>
</evidence>
<dbReference type="InterPro" id="IPR016181">
    <property type="entry name" value="Acyl_CoA_acyltransferase"/>
</dbReference>
<evidence type="ECO:0000256" key="1">
    <source>
        <dbReference type="SAM" id="MobiDB-lite"/>
    </source>
</evidence>
<dbReference type="InterPro" id="IPR031165">
    <property type="entry name" value="GNAT_YJDJ"/>
</dbReference>
<dbReference type="AlphaFoldDB" id="A0A918KF16"/>
<dbReference type="Pfam" id="PF14542">
    <property type="entry name" value="Acetyltransf_CG"/>
    <property type="match status" value="1"/>
</dbReference>
<evidence type="ECO:0000313" key="3">
    <source>
        <dbReference type="EMBL" id="GGX60399.1"/>
    </source>
</evidence>
<dbReference type="EMBL" id="BMVU01000003">
    <property type="protein sequence ID" value="GGX60399.1"/>
    <property type="molecule type" value="Genomic_DNA"/>
</dbReference>
<dbReference type="InterPro" id="IPR045057">
    <property type="entry name" value="Gcn5-rel_NAT"/>
</dbReference>
<dbReference type="PROSITE" id="PS51729">
    <property type="entry name" value="GNAT_YJDJ"/>
    <property type="match status" value="1"/>
</dbReference>
<organism evidence="3 4">
    <name type="scientific">Streptomyces minutiscleroticus</name>
    <dbReference type="NCBI Taxonomy" id="68238"/>
    <lineage>
        <taxon>Bacteria</taxon>
        <taxon>Bacillati</taxon>
        <taxon>Actinomycetota</taxon>
        <taxon>Actinomycetes</taxon>
        <taxon>Kitasatosporales</taxon>
        <taxon>Streptomycetaceae</taxon>
        <taxon>Streptomyces</taxon>
    </lineage>
</organism>
<dbReference type="Proteomes" id="UP000619244">
    <property type="component" value="Unassembled WGS sequence"/>
</dbReference>
<dbReference type="CDD" id="cd04301">
    <property type="entry name" value="NAT_SF"/>
    <property type="match status" value="1"/>
</dbReference>
<sequence length="191" mass="20990">MAYGLPPRERRTVHTDSQGTDALPTDHATEGHGRAGRRADERGRSSRLHRRGTDNVVSARRLLNAPGRPARSAPAGRDTAVQDRTTGGSMAIEVTDEPQQRRYEARIDDVPDVVGVAEYIRTAEIIAFVHTEVPSRHEGKGVGSALVRASLDEAREAGLKVLAICPFYAGWIARHPDYQDLLYQSRSKVTD</sequence>
<proteinExistence type="predicted"/>
<feature type="region of interest" description="Disordered" evidence="1">
    <location>
        <begin position="1"/>
        <end position="53"/>
    </location>
</feature>
<comment type="caution">
    <text evidence="3">The sequence shown here is derived from an EMBL/GenBank/DDBJ whole genome shotgun (WGS) entry which is preliminary data.</text>
</comment>
<dbReference type="PANTHER" id="PTHR31435:SF10">
    <property type="entry name" value="BSR4717 PROTEIN"/>
    <property type="match status" value="1"/>
</dbReference>